<feature type="chain" id="PRO_5022849357" evidence="2">
    <location>
        <begin position="27"/>
        <end position="158"/>
    </location>
</feature>
<sequence length="158" mass="17496">MKLVPKIVLSGLFGLFLLGASAPAQAQINININTPSWGPPVTSSNVQYYYIPEVEGYYDLRAQNYVYQRDGRWMRVASLNGYNPNTFHPVIIDYVGAQPWVRINEYKVKYPKGGHPHGMPPGQAKKLRSSAVYAVPVYQEQQGGKGHGNGNGKGHGKH</sequence>
<dbReference type="KEGG" id="hyj:FHG12_07310"/>
<evidence type="ECO:0000313" key="4">
    <source>
        <dbReference type="Proteomes" id="UP000305398"/>
    </source>
</evidence>
<dbReference type="OrthoDB" id="799522at2"/>
<reference evidence="3 4" key="1">
    <citation type="submission" date="2019-06" db="EMBL/GenBank/DDBJ databases">
        <authorList>
            <person name="Srinivasan S."/>
        </authorList>
    </citation>
    <scope>NUCLEOTIDE SEQUENCE [LARGE SCALE GENOMIC DNA]</scope>
    <source>
        <strain evidence="3 4">17J68-5</strain>
    </source>
</reference>
<organism evidence="3 4">
    <name type="scientific">Hymenobacter jejuensis</name>
    <dbReference type="NCBI Taxonomy" id="2502781"/>
    <lineage>
        <taxon>Bacteria</taxon>
        <taxon>Pseudomonadati</taxon>
        <taxon>Bacteroidota</taxon>
        <taxon>Cytophagia</taxon>
        <taxon>Cytophagales</taxon>
        <taxon>Hymenobacteraceae</taxon>
        <taxon>Hymenobacter</taxon>
    </lineage>
</organism>
<name>A0A5B7ZYM3_9BACT</name>
<proteinExistence type="predicted"/>
<gene>
    <name evidence="3" type="ORF">FHG12_07310</name>
</gene>
<evidence type="ECO:0000256" key="2">
    <source>
        <dbReference type="SAM" id="SignalP"/>
    </source>
</evidence>
<accession>A0A5B7ZYM3</accession>
<evidence type="ECO:0000313" key="3">
    <source>
        <dbReference type="EMBL" id="QDA59929.1"/>
    </source>
</evidence>
<feature type="compositionally biased region" description="Gly residues" evidence="1">
    <location>
        <begin position="143"/>
        <end position="158"/>
    </location>
</feature>
<dbReference type="RefSeq" id="WP_139515108.1">
    <property type="nucleotide sequence ID" value="NZ_CP040896.1"/>
</dbReference>
<dbReference type="Proteomes" id="UP000305398">
    <property type="component" value="Chromosome"/>
</dbReference>
<feature type="signal peptide" evidence="2">
    <location>
        <begin position="1"/>
        <end position="26"/>
    </location>
</feature>
<dbReference type="AlphaFoldDB" id="A0A5B7ZYM3"/>
<feature type="region of interest" description="Disordered" evidence="1">
    <location>
        <begin position="138"/>
        <end position="158"/>
    </location>
</feature>
<protein>
    <submittedName>
        <fullName evidence="3">Uncharacterized protein</fullName>
    </submittedName>
</protein>
<keyword evidence="2" id="KW-0732">Signal</keyword>
<evidence type="ECO:0000256" key="1">
    <source>
        <dbReference type="SAM" id="MobiDB-lite"/>
    </source>
</evidence>
<keyword evidence="4" id="KW-1185">Reference proteome</keyword>
<dbReference type="EMBL" id="CP040896">
    <property type="protein sequence ID" value="QDA59929.1"/>
    <property type="molecule type" value="Genomic_DNA"/>
</dbReference>